<keyword evidence="12" id="KW-1185">Reference proteome</keyword>
<feature type="compositionally biased region" description="Polar residues" evidence="8">
    <location>
        <begin position="388"/>
        <end position="398"/>
    </location>
</feature>
<dbReference type="PROSITE" id="PS51257">
    <property type="entry name" value="PROKAR_LIPOPROTEIN"/>
    <property type="match status" value="1"/>
</dbReference>
<keyword evidence="3" id="KW-0808">Transferase</keyword>
<name>A0A916RMZ6_9HYPH</name>
<dbReference type="GO" id="GO:0009252">
    <property type="term" value="P:peptidoglycan biosynthetic process"/>
    <property type="evidence" value="ECO:0007669"/>
    <property type="project" value="UniProtKB-KW"/>
</dbReference>
<evidence type="ECO:0000256" key="3">
    <source>
        <dbReference type="ARBA" id="ARBA00022679"/>
    </source>
</evidence>
<feature type="domain" description="L,D-TPase catalytic" evidence="10">
    <location>
        <begin position="57"/>
        <end position="188"/>
    </location>
</feature>
<keyword evidence="4 7" id="KW-0133">Cell shape</keyword>
<proteinExistence type="inferred from homology"/>
<dbReference type="PANTHER" id="PTHR36699:SF1">
    <property type="entry name" value="L,D-TRANSPEPTIDASE YAFK-RELATED"/>
    <property type="match status" value="1"/>
</dbReference>
<protein>
    <recommendedName>
        <fullName evidence="10">L,D-TPase catalytic domain-containing protein</fullName>
    </recommendedName>
</protein>
<feature type="active site" description="Proton donor/acceptor" evidence="7">
    <location>
        <position position="149"/>
    </location>
</feature>
<feature type="region of interest" description="Disordered" evidence="8">
    <location>
        <begin position="313"/>
        <end position="344"/>
    </location>
</feature>
<evidence type="ECO:0000256" key="9">
    <source>
        <dbReference type="SAM" id="SignalP"/>
    </source>
</evidence>
<keyword evidence="9" id="KW-0732">Signal</keyword>
<evidence type="ECO:0000313" key="11">
    <source>
        <dbReference type="EMBL" id="GGA62228.1"/>
    </source>
</evidence>
<evidence type="ECO:0000256" key="2">
    <source>
        <dbReference type="ARBA" id="ARBA00005992"/>
    </source>
</evidence>
<feature type="compositionally biased region" description="Low complexity" evidence="8">
    <location>
        <begin position="376"/>
        <end position="387"/>
    </location>
</feature>
<evidence type="ECO:0000259" key="10">
    <source>
        <dbReference type="PROSITE" id="PS52029"/>
    </source>
</evidence>
<keyword evidence="5 7" id="KW-0573">Peptidoglycan synthesis</keyword>
<evidence type="ECO:0000256" key="1">
    <source>
        <dbReference type="ARBA" id="ARBA00004752"/>
    </source>
</evidence>
<keyword evidence="6 7" id="KW-0961">Cell wall biogenesis/degradation</keyword>
<evidence type="ECO:0000313" key="12">
    <source>
        <dbReference type="Proteomes" id="UP000636264"/>
    </source>
</evidence>
<comment type="pathway">
    <text evidence="1 7">Cell wall biogenesis; peptidoglycan biosynthesis.</text>
</comment>
<dbReference type="PANTHER" id="PTHR36699">
    <property type="entry name" value="LD-TRANSPEPTIDASE"/>
    <property type="match status" value="1"/>
</dbReference>
<feature type="active site" description="Nucleophile" evidence="7">
    <location>
        <position position="157"/>
    </location>
</feature>
<dbReference type="SUPFAM" id="SSF141523">
    <property type="entry name" value="L,D-transpeptidase catalytic domain-like"/>
    <property type="match status" value="1"/>
</dbReference>
<feature type="signal peptide" evidence="9">
    <location>
        <begin position="1"/>
        <end position="19"/>
    </location>
</feature>
<evidence type="ECO:0000256" key="6">
    <source>
        <dbReference type="ARBA" id="ARBA00023316"/>
    </source>
</evidence>
<dbReference type="GO" id="GO:0004180">
    <property type="term" value="F:carboxypeptidase activity"/>
    <property type="evidence" value="ECO:0007669"/>
    <property type="project" value="UniProtKB-ARBA"/>
</dbReference>
<dbReference type="Proteomes" id="UP000636264">
    <property type="component" value="Unassembled WGS sequence"/>
</dbReference>
<dbReference type="AlphaFoldDB" id="A0A916RMZ6"/>
<dbReference type="CDD" id="cd16913">
    <property type="entry name" value="YkuD_like"/>
    <property type="match status" value="1"/>
</dbReference>
<dbReference type="RefSeq" id="WP_188720331.1">
    <property type="nucleotide sequence ID" value="NZ_BMIF01000003.1"/>
</dbReference>
<dbReference type="GO" id="GO:0071555">
    <property type="term" value="P:cell wall organization"/>
    <property type="evidence" value="ECO:0007669"/>
    <property type="project" value="UniProtKB-UniRule"/>
</dbReference>
<organism evidence="11 12">
    <name type="scientific">Nitratireductor aestuarii</name>
    <dbReference type="NCBI Taxonomy" id="1735103"/>
    <lineage>
        <taxon>Bacteria</taxon>
        <taxon>Pseudomonadati</taxon>
        <taxon>Pseudomonadota</taxon>
        <taxon>Alphaproteobacteria</taxon>
        <taxon>Hyphomicrobiales</taxon>
        <taxon>Phyllobacteriaceae</taxon>
        <taxon>Nitratireductor</taxon>
    </lineage>
</organism>
<feature type="chain" id="PRO_5037424924" description="L,D-TPase catalytic domain-containing protein" evidence="9">
    <location>
        <begin position="20"/>
        <end position="430"/>
    </location>
</feature>
<comment type="similarity">
    <text evidence="2">Belongs to the YkuD family.</text>
</comment>
<dbReference type="PROSITE" id="PS52029">
    <property type="entry name" value="LD_TPASE"/>
    <property type="match status" value="1"/>
</dbReference>
<dbReference type="InterPro" id="IPR005490">
    <property type="entry name" value="LD_TPept_cat_dom"/>
</dbReference>
<evidence type="ECO:0000256" key="5">
    <source>
        <dbReference type="ARBA" id="ARBA00022984"/>
    </source>
</evidence>
<evidence type="ECO:0000256" key="8">
    <source>
        <dbReference type="SAM" id="MobiDB-lite"/>
    </source>
</evidence>
<feature type="compositionally biased region" description="Low complexity" evidence="8">
    <location>
        <begin position="403"/>
        <end position="413"/>
    </location>
</feature>
<dbReference type="InterPro" id="IPR038063">
    <property type="entry name" value="Transpep_catalytic_dom"/>
</dbReference>
<evidence type="ECO:0000256" key="4">
    <source>
        <dbReference type="ARBA" id="ARBA00022960"/>
    </source>
</evidence>
<comment type="caution">
    <text evidence="11">The sequence shown here is derived from an EMBL/GenBank/DDBJ whole genome shotgun (WGS) entry which is preliminary data.</text>
</comment>
<dbReference type="GO" id="GO:0008360">
    <property type="term" value="P:regulation of cell shape"/>
    <property type="evidence" value="ECO:0007669"/>
    <property type="project" value="UniProtKB-UniRule"/>
</dbReference>
<reference evidence="11" key="1">
    <citation type="journal article" date="2014" name="Int. J. Syst. Evol. Microbiol.">
        <title>Complete genome sequence of Corynebacterium casei LMG S-19264T (=DSM 44701T), isolated from a smear-ripened cheese.</title>
        <authorList>
            <consortium name="US DOE Joint Genome Institute (JGI-PGF)"/>
            <person name="Walter F."/>
            <person name="Albersmeier A."/>
            <person name="Kalinowski J."/>
            <person name="Ruckert C."/>
        </authorList>
    </citation>
    <scope>NUCLEOTIDE SEQUENCE</scope>
    <source>
        <strain evidence="11">CGMCC 1.15320</strain>
    </source>
</reference>
<sequence length="430" mass="47078">MKNRIARAFILSVALATIAGCSGGTLEDIAPKKAQRQLPSKIVAEMSAKGMKKTSPILMRIFKEESVLEVWKQKNNGKFDLIASYEICKWSGELGPKFLEGDRQAPEGFYTVTPAQMNPNSSYHLSFNIGFPNAYDRANGRSGVHLMVHGDCSSAGCYSMTDPQIEEIYAFARDAFAGGQAAFQIQAYPFRMTPKNMARYKDDPNFEFWKMLKVGYDHFEITKQPPKVDVCEKQYQFNRIPAEGHTFRPTEACPPSSVPEWLSVRYEQHKKEQDKEFTRAQSFWAGSAEPPKPTILGFDEAKLVADWSRRRARGEKVAARPPSLPSPTAIAKAEPAKTEPEAAPAPVAVAANPAPVAEPAAPVAFATRLQQAKTAAAPAAADPAPTAVSSIPSPAPSTEEQQELAAAIEQQKAPQRRSAFSGLFARIMGN</sequence>
<dbReference type="GO" id="GO:0016740">
    <property type="term" value="F:transferase activity"/>
    <property type="evidence" value="ECO:0007669"/>
    <property type="project" value="UniProtKB-KW"/>
</dbReference>
<evidence type="ECO:0000256" key="7">
    <source>
        <dbReference type="PROSITE-ProRule" id="PRU01373"/>
    </source>
</evidence>
<reference evidence="11" key="2">
    <citation type="submission" date="2020-09" db="EMBL/GenBank/DDBJ databases">
        <authorList>
            <person name="Sun Q."/>
            <person name="Zhou Y."/>
        </authorList>
    </citation>
    <scope>NUCLEOTIDE SEQUENCE</scope>
    <source>
        <strain evidence="11">CGMCC 1.15320</strain>
    </source>
</reference>
<dbReference type="EMBL" id="BMIF01000003">
    <property type="protein sequence ID" value="GGA62228.1"/>
    <property type="molecule type" value="Genomic_DNA"/>
</dbReference>
<gene>
    <name evidence="11" type="ORF">GCM10011385_14940</name>
</gene>
<accession>A0A916RMZ6</accession>
<feature type="region of interest" description="Disordered" evidence="8">
    <location>
        <begin position="376"/>
        <end position="417"/>
    </location>
</feature>